<gene>
    <name evidence="1" type="ORF">AMTR_s00096p00153270</name>
</gene>
<proteinExistence type="predicted"/>
<name>W1P4C0_AMBTC</name>
<dbReference type="Proteomes" id="UP000017836">
    <property type="component" value="Unassembled WGS sequence"/>
</dbReference>
<organism evidence="1 2">
    <name type="scientific">Amborella trichopoda</name>
    <dbReference type="NCBI Taxonomy" id="13333"/>
    <lineage>
        <taxon>Eukaryota</taxon>
        <taxon>Viridiplantae</taxon>
        <taxon>Streptophyta</taxon>
        <taxon>Embryophyta</taxon>
        <taxon>Tracheophyta</taxon>
        <taxon>Spermatophyta</taxon>
        <taxon>Magnoliopsida</taxon>
        <taxon>Amborellales</taxon>
        <taxon>Amborellaceae</taxon>
        <taxon>Amborella</taxon>
    </lineage>
</organism>
<dbReference type="HOGENOM" id="CLU_763663_0_0_1"/>
<dbReference type="PANTHER" id="PTHR36350:SF3">
    <property type="entry name" value="TRANSMEMBRANE PROTEIN"/>
    <property type="match status" value="1"/>
</dbReference>
<reference evidence="2" key="1">
    <citation type="journal article" date="2013" name="Science">
        <title>The Amborella genome and the evolution of flowering plants.</title>
        <authorList>
            <consortium name="Amborella Genome Project"/>
        </authorList>
    </citation>
    <scope>NUCLEOTIDE SEQUENCE [LARGE SCALE GENOMIC DNA]</scope>
</reference>
<dbReference type="EMBL" id="KI394634">
    <property type="protein sequence ID" value="ERN02431.1"/>
    <property type="molecule type" value="Genomic_DNA"/>
</dbReference>
<evidence type="ECO:0000313" key="2">
    <source>
        <dbReference type="Proteomes" id="UP000017836"/>
    </source>
</evidence>
<dbReference type="PANTHER" id="PTHR36350">
    <property type="entry name" value="TRANSMEMBRANE PROTEIN"/>
    <property type="match status" value="1"/>
</dbReference>
<dbReference type="Gramene" id="ERN02431">
    <property type="protein sequence ID" value="ERN02431"/>
    <property type="gene ID" value="AMTR_s00096p00153270"/>
</dbReference>
<evidence type="ECO:0000313" key="1">
    <source>
        <dbReference type="EMBL" id="ERN02431.1"/>
    </source>
</evidence>
<dbReference type="eggNOG" id="ENOG502RZ60">
    <property type="taxonomic scope" value="Eukaryota"/>
</dbReference>
<sequence>MSATLIGLKLSLNTYPTHRKIPDLPNPRQPSLSNLLPYSLRRLPSTQFLSRMSPSVAKRGSTPPIMAEFSEALNKSSENCIKRGRRIAHHAVVVLSLMVALGSTKTGICKPVFAREVKRSRWDVLRKNLFSKLGIDVSPALRGLSMNTLYSGALALDNLLGMKKVMIDPRSLRNLEEQFRKLLDETLKGNPQLGNPQLLELQRVASRLEIVRDEDKAVHMLREAYEKAMSLQGINKSYAELARELDMMLVEMLIYQGKYKEAWLRSCLNDELSTSFPNEEEVSDGRGPFYKAILCIMLKRRREEAQRFWNQFKMGGKRPRWPGKPLEIDSKGSKWKLVEQMTFEDFENAVNLLKEDIDMDRAK</sequence>
<keyword evidence="2" id="KW-1185">Reference proteome</keyword>
<dbReference type="OrthoDB" id="1398107at2759"/>
<protein>
    <submittedName>
        <fullName evidence="1">Uncharacterized protein</fullName>
    </submittedName>
</protein>
<accession>W1P4C0</accession>
<dbReference type="AlphaFoldDB" id="W1P4C0"/>